<evidence type="ECO:0000256" key="1">
    <source>
        <dbReference type="ARBA" id="ARBA00004123"/>
    </source>
</evidence>
<evidence type="ECO:0000256" key="8">
    <source>
        <dbReference type="SAM" id="MobiDB-lite"/>
    </source>
</evidence>
<dbReference type="GO" id="GO:0043565">
    <property type="term" value="F:sequence-specific DNA binding"/>
    <property type="evidence" value="ECO:0007669"/>
    <property type="project" value="TreeGrafter"/>
</dbReference>
<keyword evidence="5" id="KW-0238">DNA-binding</keyword>
<reference evidence="10" key="1">
    <citation type="journal article" date="2020" name="Stud. Mycol.">
        <title>101 Dothideomycetes genomes: a test case for predicting lifestyles and emergence of pathogens.</title>
        <authorList>
            <person name="Haridas S."/>
            <person name="Albert R."/>
            <person name="Binder M."/>
            <person name="Bloem J."/>
            <person name="Labutti K."/>
            <person name="Salamov A."/>
            <person name="Andreopoulos B."/>
            <person name="Baker S."/>
            <person name="Barry K."/>
            <person name="Bills G."/>
            <person name="Bluhm B."/>
            <person name="Cannon C."/>
            <person name="Castanera R."/>
            <person name="Culley D."/>
            <person name="Daum C."/>
            <person name="Ezra D."/>
            <person name="Gonzalez J."/>
            <person name="Henrissat B."/>
            <person name="Kuo A."/>
            <person name="Liang C."/>
            <person name="Lipzen A."/>
            <person name="Lutzoni F."/>
            <person name="Magnuson J."/>
            <person name="Mondo S."/>
            <person name="Nolan M."/>
            <person name="Ohm R."/>
            <person name="Pangilinan J."/>
            <person name="Park H.-J."/>
            <person name="Ramirez L."/>
            <person name="Alfaro M."/>
            <person name="Sun H."/>
            <person name="Tritt A."/>
            <person name="Yoshinaga Y."/>
            <person name="Zwiers L.-H."/>
            <person name="Turgeon B."/>
            <person name="Goodwin S."/>
            <person name="Spatafora J."/>
            <person name="Crous P."/>
            <person name="Grigoriev I."/>
        </authorList>
    </citation>
    <scope>NUCLEOTIDE SEQUENCE</scope>
    <source>
        <strain evidence="10">CBS 121739</strain>
    </source>
</reference>
<dbReference type="Proteomes" id="UP000799437">
    <property type="component" value="Unassembled WGS sequence"/>
</dbReference>
<feature type="domain" description="Zn(2)-C6 fungal-type" evidence="9">
    <location>
        <begin position="36"/>
        <end position="68"/>
    </location>
</feature>
<keyword evidence="4" id="KW-0805">Transcription regulation</keyword>
<dbReference type="CDD" id="cd12148">
    <property type="entry name" value="fungal_TF_MHR"/>
    <property type="match status" value="1"/>
</dbReference>
<organism evidence="10 11">
    <name type="scientific">Pseudovirgaria hyperparasitica</name>
    <dbReference type="NCBI Taxonomy" id="470096"/>
    <lineage>
        <taxon>Eukaryota</taxon>
        <taxon>Fungi</taxon>
        <taxon>Dikarya</taxon>
        <taxon>Ascomycota</taxon>
        <taxon>Pezizomycotina</taxon>
        <taxon>Dothideomycetes</taxon>
        <taxon>Dothideomycetes incertae sedis</taxon>
        <taxon>Acrospermales</taxon>
        <taxon>Acrospermaceae</taxon>
        <taxon>Pseudovirgaria</taxon>
    </lineage>
</organism>
<dbReference type="InterPro" id="IPR052202">
    <property type="entry name" value="Yeast_MetPath_Reg"/>
</dbReference>
<dbReference type="Gene3D" id="4.10.240.10">
    <property type="entry name" value="Zn(2)-C6 fungal-type DNA-binding domain"/>
    <property type="match status" value="1"/>
</dbReference>
<keyword evidence="11" id="KW-1185">Reference proteome</keyword>
<keyword evidence="6" id="KW-0804">Transcription</keyword>
<dbReference type="GO" id="GO:0006351">
    <property type="term" value="P:DNA-templated transcription"/>
    <property type="evidence" value="ECO:0007669"/>
    <property type="project" value="InterPro"/>
</dbReference>
<evidence type="ECO:0000259" key="9">
    <source>
        <dbReference type="PROSITE" id="PS50048"/>
    </source>
</evidence>
<keyword evidence="7" id="KW-0539">Nucleus</keyword>
<protein>
    <recommendedName>
        <fullName evidence="9">Zn(2)-C6 fungal-type domain-containing protein</fullName>
    </recommendedName>
</protein>
<dbReference type="GO" id="GO:0005634">
    <property type="term" value="C:nucleus"/>
    <property type="evidence" value="ECO:0007669"/>
    <property type="project" value="UniProtKB-SubCell"/>
</dbReference>
<dbReference type="GeneID" id="54490158"/>
<evidence type="ECO:0000256" key="7">
    <source>
        <dbReference type="ARBA" id="ARBA00023242"/>
    </source>
</evidence>
<dbReference type="PANTHER" id="PTHR47782">
    <property type="entry name" value="ZN(II)2CYS6 TRANSCRIPTION FACTOR (EUROFUNG)-RELATED"/>
    <property type="match status" value="1"/>
</dbReference>
<evidence type="ECO:0000256" key="6">
    <source>
        <dbReference type="ARBA" id="ARBA00023163"/>
    </source>
</evidence>
<gene>
    <name evidence="10" type="ORF">EJ05DRAFT_533005</name>
</gene>
<dbReference type="SMART" id="SM00066">
    <property type="entry name" value="GAL4"/>
    <property type="match status" value="1"/>
</dbReference>
<dbReference type="InterPro" id="IPR036864">
    <property type="entry name" value="Zn2-C6_fun-type_DNA-bd_sf"/>
</dbReference>
<evidence type="ECO:0000256" key="2">
    <source>
        <dbReference type="ARBA" id="ARBA00022723"/>
    </source>
</evidence>
<dbReference type="PANTHER" id="PTHR47782:SF2">
    <property type="entry name" value="TRANSCRIPTION FACTOR, PUTATIVE (AFU_ORTHOLOGUE AFUA_4G12570)-RELATED"/>
    <property type="match status" value="1"/>
</dbReference>
<keyword evidence="2" id="KW-0479">Metal-binding</keyword>
<dbReference type="Pfam" id="PF00172">
    <property type="entry name" value="Zn_clus"/>
    <property type="match status" value="1"/>
</dbReference>
<dbReference type="OrthoDB" id="5319458at2759"/>
<evidence type="ECO:0000313" key="10">
    <source>
        <dbReference type="EMBL" id="KAF2755282.1"/>
    </source>
</evidence>
<feature type="region of interest" description="Disordered" evidence="8">
    <location>
        <begin position="100"/>
        <end position="141"/>
    </location>
</feature>
<dbReference type="PROSITE" id="PS00463">
    <property type="entry name" value="ZN2_CY6_FUNGAL_1"/>
    <property type="match status" value="1"/>
</dbReference>
<comment type="subcellular location">
    <subcellularLocation>
        <location evidence="1">Nucleus</location>
    </subcellularLocation>
</comment>
<dbReference type="InterPro" id="IPR001138">
    <property type="entry name" value="Zn2Cys6_DnaBD"/>
</dbReference>
<dbReference type="GO" id="GO:0000981">
    <property type="term" value="F:DNA-binding transcription factor activity, RNA polymerase II-specific"/>
    <property type="evidence" value="ECO:0007669"/>
    <property type="project" value="InterPro"/>
</dbReference>
<feature type="compositionally biased region" description="Gly residues" evidence="8">
    <location>
        <begin position="577"/>
        <end position="607"/>
    </location>
</feature>
<accession>A0A6A6VXE9</accession>
<dbReference type="GO" id="GO:0008270">
    <property type="term" value="F:zinc ion binding"/>
    <property type="evidence" value="ECO:0007669"/>
    <property type="project" value="InterPro"/>
</dbReference>
<dbReference type="CDD" id="cd00067">
    <property type="entry name" value="GAL4"/>
    <property type="match status" value="1"/>
</dbReference>
<sequence>MPADTTASSSPFTFPHAGHLMVLETPLLRVSRPVAACSRCRAAKVKCDGKLPACTACEKSNKAAECSSTNDQFARGKERSYVATLETRVEKLERRIAEARARRKSSTTGMTDFDDAFTSPKLSTDLPGRNKTTSARAARRKEASDIDNLVSDFGLLAVNATARDFHGFTTPMSYARLILSTCTKEPLPNTTPQDLPPRYAATPLIQHYLNNVFVLLPVFEEASFWSSVDAVYNPEVRKPLPFDYWTVRMVLALSSISLSQQRGDAQYFDAVGHVTAALEFAEDVLHPGFVATIQALVLLVEFAMMDPHHFDSWHLIGAASRAMVDIGMHQDPLKALHSGKSKLELRRRVYWCVFALDRSTSLVQTRAFSFSDDSATVAHPFAASISSPSTKTQKTQFWLQNFDTAAQFFKIRQLQSEWYTKLFQSGREPWPDAYGYIWKTYRQMTDWYNNISKNTLPNTQAFFELEVLYSYVYVLSPSPRCPAISNYAQRLIFEHCIAYAINLRAIMRDKSSPTTKIPLTFYDAMRAYMTGRQFVDVLQRNLDQQQHPQHTHSYPAYSQHHLPPTLSPAPYSWANSGAGGGGSGSGGSGAGGAGAAGGGGGGSGGVGSATMPAPQYQYPIPSPNSNSHWDSSPGAELRPQFPGPMG</sequence>
<evidence type="ECO:0000256" key="4">
    <source>
        <dbReference type="ARBA" id="ARBA00023015"/>
    </source>
</evidence>
<proteinExistence type="predicted"/>
<dbReference type="PROSITE" id="PS50048">
    <property type="entry name" value="ZN2_CY6_FUNGAL_2"/>
    <property type="match status" value="1"/>
</dbReference>
<dbReference type="GO" id="GO:0045944">
    <property type="term" value="P:positive regulation of transcription by RNA polymerase II"/>
    <property type="evidence" value="ECO:0007669"/>
    <property type="project" value="TreeGrafter"/>
</dbReference>
<feature type="region of interest" description="Disordered" evidence="8">
    <location>
        <begin position="577"/>
        <end position="646"/>
    </location>
</feature>
<dbReference type="RefSeq" id="XP_033597733.1">
    <property type="nucleotide sequence ID" value="XM_033749104.1"/>
</dbReference>
<name>A0A6A6VXE9_9PEZI</name>
<dbReference type="SMART" id="SM00906">
    <property type="entry name" value="Fungal_trans"/>
    <property type="match status" value="1"/>
</dbReference>
<dbReference type="Pfam" id="PF04082">
    <property type="entry name" value="Fungal_trans"/>
    <property type="match status" value="1"/>
</dbReference>
<evidence type="ECO:0000256" key="3">
    <source>
        <dbReference type="ARBA" id="ARBA00022833"/>
    </source>
</evidence>
<dbReference type="AlphaFoldDB" id="A0A6A6VXE9"/>
<dbReference type="InterPro" id="IPR007219">
    <property type="entry name" value="XnlR_reg_dom"/>
</dbReference>
<evidence type="ECO:0000256" key="5">
    <source>
        <dbReference type="ARBA" id="ARBA00023125"/>
    </source>
</evidence>
<evidence type="ECO:0000313" key="11">
    <source>
        <dbReference type="Proteomes" id="UP000799437"/>
    </source>
</evidence>
<keyword evidence="3" id="KW-0862">Zinc</keyword>
<dbReference type="EMBL" id="ML996578">
    <property type="protein sequence ID" value="KAF2755282.1"/>
    <property type="molecule type" value="Genomic_DNA"/>
</dbReference>
<dbReference type="SUPFAM" id="SSF57701">
    <property type="entry name" value="Zn2/Cys6 DNA-binding domain"/>
    <property type="match status" value="1"/>
</dbReference>